<name>A0A5B9DBV1_9ARCH</name>
<dbReference type="AlphaFoldDB" id="A0A5B9DBV1"/>
<dbReference type="EMBL" id="CP042905">
    <property type="protein sequence ID" value="QEE16230.2"/>
    <property type="molecule type" value="Genomic_DNA"/>
</dbReference>
<dbReference type="InterPro" id="IPR045864">
    <property type="entry name" value="aa-tRNA-synth_II/BPL/LPL"/>
</dbReference>
<reference evidence="1 2" key="2">
    <citation type="journal article" date="2024" name="Int. J. Syst. Evol. Microbiol.">
        <title>Promethearchaeum syntrophicum gen. nov., sp. nov., an anaerobic, obligately syntrophic archaeon, the first isolate of the lineage 'Asgard' archaea, and proposal of the new archaeal phylum Promethearchaeota phyl. nov. and kingdom Promethearchaeati regn. nov.</title>
        <authorList>
            <person name="Imachi H."/>
            <person name="Nobu M.K."/>
            <person name="Kato S."/>
            <person name="Takaki Y."/>
            <person name="Miyazaki M."/>
            <person name="Miyata M."/>
            <person name="Ogawara M."/>
            <person name="Saito Y."/>
            <person name="Sakai S."/>
            <person name="Tahara Y.O."/>
            <person name="Takano Y."/>
            <person name="Tasumi E."/>
            <person name="Uematsu K."/>
            <person name="Yoshimura T."/>
            <person name="Itoh T."/>
            <person name="Ohkuma M."/>
            <person name="Takai K."/>
        </authorList>
    </citation>
    <scope>NUCLEOTIDE SEQUENCE [LARGE SCALE GENOMIC DNA]</scope>
    <source>
        <strain evidence="1 2">MK-D1</strain>
    </source>
</reference>
<dbReference type="Pfam" id="PF21948">
    <property type="entry name" value="LplA-B_cat"/>
    <property type="match status" value="1"/>
</dbReference>
<reference evidence="1 2" key="1">
    <citation type="journal article" date="2020" name="Nature">
        <title>Isolation of an archaeon at the prokaryote-eukaryote interface.</title>
        <authorList>
            <person name="Imachi H."/>
            <person name="Nobu M.K."/>
            <person name="Nakahara N."/>
            <person name="Morono Y."/>
            <person name="Ogawara M."/>
            <person name="Takaki Y."/>
            <person name="Takano Y."/>
            <person name="Uematsu K."/>
            <person name="Ikuta T."/>
            <person name="Ito M."/>
            <person name="Matsui Y."/>
            <person name="Miyazaki M."/>
            <person name="Murata K."/>
            <person name="Saito Y."/>
            <person name="Sakai S."/>
            <person name="Song C."/>
            <person name="Tasumi E."/>
            <person name="Yamanaka Y."/>
            <person name="Yamaguchi T."/>
            <person name="Kamagata Y."/>
            <person name="Tamaki H."/>
            <person name="Takai K."/>
        </authorList>
    </citation>
    <scope>NUCLEOTIDE SEQUENCE [LARGE SCALE GENOMIC DNA]</scope>
    <source>
        <strain evidence="1 2">MK-D1</strain>
    </source>
</reference>
<dbReference type="InterPro" id="IPR004143">
    <property type="entry name" value="BPL_LPL_catalytic"/>
</dbReference>
<dbReference type="SUPFAM" id="SSF55681">
    <property type="entry name" value="Class II aaRS and biotin synthetases"/>
    <property type="match status" value="1"/>
</dbReference>
<dbReference type="PANTHER" id="PTHR43679:SF2">
    <property type="entry name" value="OCTANOYL-[GCVH]:PROTEIN N-OCTANOYLTRANSFERASE"/>
    <property type="match status" value="1"/>
</dbReference>
<gene>
    <name evidence="1" type="ORF">DSAG12_02060</name>
</gene>
<dbReference type="Proteomes" id="UP000321408">
    <property type="component" value="Chromosome"/>
</dbReference>
<dbReference type="PROSITE" id="PS51733">
    <property type="entry name" value="BPL_LPL_CATALYTIC"/>
    <property type="match status" value="1"/>
</dbReference>
<evidence type="ECO:0000313" key="1">
    <source>
        <dbReference type="EMBL" id="QEE16230.2"/>
    </source>
</evidence>
<keyword evidence="1" id="KW-0436">Ligase</keyword>
<dbReference type="OrthoDB" id="43646at2157"/>
<protein>
    <submittedName>
        <fullName evidence="1">Biotin/lipoate A/B protein ligase family protein</fullName>
    </submittedName>
</protein>
<dbReference type="PANTHER" id="PTHR43679">
    <property type="entry name" value="OCTANOYLTRANSFERASE LIPM-RELATED"/>
    <property type="match status" value="1"/>
</dbReference>
<keyword evidence="2" id="KW-1185">Reference proteome</keyword>
<dbReference type="Gene3D" id="3.30.930.10">
    <property type="entry name" value="Bira Bifunctional Protein, Domain 2"/>
    <property type="match status" value="1"/>
</dbReference>
<dbReference type="InterPro" id="IPR050664">
    <property type="entry name" value="Octanoyltrans_LipM/LipL"/>
</dbReference>
<dbReference type="KEGG" id="psyt:DSAG12_02060"/>
<sequence>MSINSKKQWRYIPFGKFSGPKNMAIDETLLNSVIAGKSLNTIRFYQWIPTTASIGMHQSYSAEIDENAAKSQNIDIVRRISGGGAVLHESLGEITYAVICRLEDLPKIEKPQHIFDDSISKRYKVILEALACGIEKLGMAINIGKIHCPALFTDGKKISGNAQIIRKNVLLQHGTILLKVFPERMYEILRAPEGKSYTYMVNSVRSKVTGIMQQSKDLEFNYGDIVSVMKTGFEEVFNIALEKVPFSPEEEAEIDSLSKNKYENEKWLKKYV</sequence>
<proteinExistence type="predicted"/>
<accession>A0A5B9DBV1</accession>
<evidence type="ECO:0000313" key="2">
    <source>
        <dbReference type="Proteomes" id="UP000321408"/>
    </source>
</evidence>
<dbReference type="GO" id="GO:0016979">
    <property type="term" value="F:lipoate-protein ligase activity"/>
    <property type="evidence" value="ECO:0007669"/>
    <property type="project" value="UniProtKB-EC"/>
</dbReference>
<organism evidence="1 2">
    <name type="scientific">Promethearchaeum syntrophicum</name>
    <dbReference type="NCBI Taxonomy" id="2594042"/>
    <lineage>
        <taxon>Archaea</taxon>
        <taxon>Promethearchaeati</taxon>
        <taxon>Promethearchaeota</taxon>
        <taxon>Promethearchaeia</taxon>
        <taxon>Promethearchaeales</taxon>
        <taxon>Promethearchaeaceae</taxon>
        <taxon>Promethearchaeum</taxon>
    </lineage>
</organism>
<dbReference type="CDD" id="cd16443">
    <property type="entry name" value="LplA"/>
    <property type="match status" value="1"/>
</dbReference>